<dbReference type="AlphaFoldDB" id="A0A8S0Z2B1"/>
<name>A0A8S0Z2B1_ARCPL</name>
<dbReference type="Proteomes" id="UP000494106">
    <property type="component" value="Unassembled WGS sequence"/>
</dbReference>
<gene>
    <name evidence="2" type="ORF">APLA_LOCUS2967</name>
</gene>
<reference evidence="2 3" key="1">
    <citation type="submission" date="2020-04" db="EMBL/GenBank/DDBJ databases">
        <authorList>
            <person name="Wallbank WR R."/>
            <person name="Pardo Diaz C."/>
            <person name="Kozak K."/>
            <person name="Martin S."/>
            <person name="Jiggins C."/>
            <person name="Moest M."/>
            <person name="Warren A I."/>
            <person name="Byers J.R.P. K."/>
            <person name="Montejo-Kovacevich G."/>
            <person name="Yen C E."/>
        </authorList>
    </citation>
    <scope>NUCLEOTIDE SEQUENCE [LARGE SCALE GENOMIC DNA]</scope>
</reference>
<feature type="non-terminal residue" evidence="2">
    <location>
        <position position="1"/>
    </location>
</feature>
<proteinExistence type="predicted"/>
<evidence type="ECO:0000313" key="3">
    <source>
        <dbReference type="Proteomes" id="UP000494106"/>
    </source>
</evidence>
<sequence>GADSFCDDPSRLWRTNRPPGPQPASAERGAPLPYRSHREGNMLPRHPVHVHGRRRTRCWRCGGGCGGGAGGAPRARAALSWLAAHRSAGGGFVATQARDVPWSQATRSYHTVSTPRRSPQKLLSVQVAVHTDGPFDCDTNNTACFCAAVIEVCVMWSGKFPEMALLEVSLPVATG</sequence>
<dbReference type="OrthoDB" id="9998011at2759"/>
<keyword evidence="3" id="KW-1185">Reference proteome</keyword>
<comment type="caution">
    <text evidence="2">The sequence shown here is derived from an EMBL/GenBank/DDBJ whole genome shotgun (WGS) entry which is preliminary data.</text>
</comment>
<accession>A0A8S0Z2B1</accession>
<feature type="region of interest" description="Disordered" evidence="1">
    <location>
        <begin position="1"/>
        <end position="49"/>
    </location>
</feature>
<evidence type="ECO:0000256" key="1">
    <source>
        <dbReference type="SAM" id="MobiDB-lite"/>
    </source>
</evidence>
<evidence type="ECO:0000313" key="2">
    <source>
        <dbReference type="EMBL" id="CAB3226593.1"/>
    </source>
</evidence>
<organism evidence="2 3">
    <name type="scientific">Arctia plantaginis</name>
    <name type="common">Wood tiger moth</name>
    <name type="synonym">Phalaena plantaginis</name>
    <dbReference type="NCBI Taxonomy" id="874455"/>
    <lineage>
        <taxon>Eukaryota</taxon>
        <taxon>Metazoa</taxon>
        <taxon>Ecdysozoa</taxon>
        <taxon>Arthropoda</taxon>
        <taxon>Hexapoda</taxon>
        <taxon>Insecta</taxon>
        <taxon>Pterygota</taxon>
        <taxon>Neoptera</taxon>
        <taxon>Endopterygota</taxon>
        <taxon>Lepidoptera</taxon>
        <taxon>Glossata</taxon>
        <taxon>Ditrysia</taxon>
        <taxon>Noctuoidea</taxon>
        <taxon>Erebidae</taxon>
        <taxon>Arctiinae</taxon>
        <taxon>Arctia</taxon>
    </lineage>
</organism>
<dbReference type="EMBL" id="CADEBC010000227">
    <property type="protein sequence ID" value="CAB3226593.1"/>
    <property type="molecule type" value="Genomic_DNA"/>
</dbReference>
<protein>
    <submittedName>
        <fullName evidence="2">Uncharacterized protein</fullName>
    </submittedName>
</protein>